<keyword evidence="2" id="KW-0547">Nucleotide-binding</keyword>
<accession>A0A081G053</accession>
<keyword evidence="9" id="KW-1185">Reference proteome</keyword>
<dbReference type="SUPFAM" id="SSF55931">
    <property type="entry name" value="Glutamine synthetase/guanido kinase"/>
    <property type="match status" value="1"/>
</dbReference>
<dbReference type="PANTHER" id="PTHR43785:SF14">
    <property type="entry name" value="GLUTAMINE SYNTHETASE"/>
    <property type="match status" value="1"/>
</dbReference>
<keyword evidence="1 8" id="KW-0436">Ligase</keyword>
<reference evidence="8 9" key="1">
    <citation type="submission" date="2014-04" db="EMBL/GenBank/DDBJ databases">
        <title>Marinobacterium kochiensis sp. nov., isolated from sediment sample collected from Kochi backwaters in Kerala, India.</title>
        <authorList>
            <person name="Singh A."/>
            <person name="Pinnaka A.K."/>
        </authorList>
    </citation>
    <scope>NUCLEOTIDE SEQUENCE [LARGE SCALE GENOMIC DNA]</scope>
    <source>
        <strain evidence="8 9">AK27</strain>
    </source>
</reference>
<dbReference type="InterPro" id="IPR008146">
    <property type="entry name" value="Gln_synth_cat_dom"/>
</dbReference>
<name>A0A081G053_9GAMM</name>
<dbReference type="GO" id="GO:0005524">
    <property type="term" value="F:ATP binding"/>
    <property type="evidence" value="ECO:0007669"/>
    <property type="project" value="UniProtKB-KW"/>
</dbReference>
<dbReference type="InterPro" id="IPR036651">
    <property type="entry name" value="Gln_synt_N_sf"/>
</dbReference>
<dbReference type="PANTHER" id="PTHR43785">
    <property type="entry name" value="GAMMA-GLUTAMYLPUTRESCINE SYNTHETASE"/>
    <property type="match status" value="1"/>
</dbReference>
<dbReference type="SUPFAM" id="SSF54368">
    <property type="entry name" value="Glutamine synthetase, N-terminal domain"/>
    <property type="match status" value="1"/>
</dbReference>
<dbReference type="eggNOG" id="COG0174">
    <property type="taxonomic scope" value="Bacteria"/>
</dbReference>
<dbReference type="EMBL" id="JMQN01000018">
    <property type="protein sequence ID" value="KEA64158.1"/>
    <property type="molecule type" value="Genomic_DNA"/>
</dbReference>
<dbReference type="RefSeq" id="WP_231517013.1">
    <property type="nucleotide sequence ID" value="NZ_JMQN01000018.1"/>
</dbReference>
<feature type="domain" description="GS beta-grasp" evidence="6">
    <location>
        <begin position="30"/>
        <end position="113"/>
    </location>
</feature>
<evidence type="ECO:0000256" key="3">
    <source>
        <dbReference type="ARBA" id="ARBA00022840"/>
    </source>
</evidence>
<dbReference type="InterPro" id="IPR008147">
    <property type="entry name" value="Gln_synt_N"/>
</dbReference>
<dbReference type="Pfam" id="PF00120">
    <property type="entry name" value="Gln-synt_C"/>
    <property type="match status" value="1"/>
</dbReference>
<dbReference type="InterPro" id="IPR014746">
    <property type="entry name" value="Gln_synth/guanido_kin_cat_dom"/>
</dbReference>
<evidence type="ECO:0000259" key="7">
    <source>
        <dbReference type="PROSITE" id="PS51987"/>
    </source>
</evidence>
<dbReference type="InterPro" id="IPR017536">
    <property type="entry name" value="Glutamine_synthetase_typeIII"/>
</dbReference>
<organism evidence="8 9">
    <name type="scientific">Marinobacterium lacunae</name>
    <dbReference type="NCBI Taxonomy" id="1232683"/>
    <lineage>
        <taxon>Bacteria</taxon>
        <taxon>Pseudomonadati</taxon>
        <taxon>Pseudomonadota</taxon>
        <taxon>Gammaproteobacteria</taxon>
        <taxon>Oceanospirillales</taxon>
        <taxon>Oceanospirillaceae</taxon>
        <taxon>Marinobacterium</taxon>
    </lineage>
</organism>
<dbReference type="Gene3D" id="3.10.20.70">
    <property type="entry name" value="Glutamine synthetase, N-terminal domain"/>
    <property type="match status" value="1"/>
</dbReference>
<comment type="caution">
    <text evidence="8">The sequence shown here is derived from an EMBL/GenBank/DDBJ whole genome shotgun (WGS) entry which is preliminary data.</text>
</comment>
<evidence type="ECO:0000313" key="9">
    <source>
        <dbReference type="Proteomes" id="UP000028252"/>
    </source>
</evidence>
<evidence type="ECO:0000256" key="2">
    <source>
        <dbReference type="ARBA" id="ARBA00022741"/>
    </source>
</evidence>
<feature type="domain" description="GS catalytic" evidence="7">
    <location>
        <begin position="119"/>
        <end position="460"/>
    </location>
</feature>
<keyword evidence="3" id="KW-0067">ATP-binding</keyword>
<gene>
    <name evidence="8" type="ORF">ADIMK_1404</name>
</gene>
<dbReference type="AlphaFoldDB" id="A0A081G053"/>
<dbReference type="PROSITE" id="PS51986">
    <property type="entry name" value="GS_BETA_GRASP"/>
    <property type="match status" value="1"/>
</dbReference>
<evidence type="ECO:0000313" key="8">
    <source>
        <dbReference type="EMBL" id="KEA64158.1"/>
    </source>
</evidence>
<evidence type="ECO:0000256" key="4">
    <source>
        <dbReference type="PROSITE-ProRule" id="PRU01330"/>
    </source>
</evidence>
<dbReference type="NCBIfam" id="TIGR03105">
    <property type="entry name" value="gln_synth_III"/>
    <property type="match status" value="1"/>
</dbReference>
<dbReference type="PROSITE" id="PS51987">
    <property type="entry name" value="GS_CATALYTIC"/>
    <property type="match status" value="1"/>
</dbReference>
<dbReference type="GO" id="GO:0004356">
    <property type="term" value="F:glutamine synthetase activity"/>
    <property type="evidence" value="ECO:0007669"/>
    <property type="project" value="UniProtKB-EC"/>
</dbReference>
<proteinExistence type="inferred from homology"/>
<evidence type="ECO:0000256" key="1">
    <source>
        <dbReference type="ARBA" id="ARBA00022598"/>
    </source>
</evidence>
<protein>
    <submittedName>
        <fullName evidence="8">Glutamine synthetase type I</fullName>
        <ecNumber evidence="8">6.3.1.2</ecNumber>
    </submittedName>
</protein>
<evidence type="ECO:0000256" key="5">
    <source>
        <dbReference type="RuleBase" id="RU000384"/>
    </source>
</evidence>
<dbReference type="SMART" id="SM01230">
    <property type="entry name" value="Gln-synt_C"/>
    <property type="match status" value="1"/>
</dbReference>
<sequence>MSHQPNMLSSVWRAPQENVLEEAHIFLERHGVNYILAQFVDLHGGIKSKAVPVHCLKDLTESGAGFAGGAILGFDMRPQDPEFMMVADLSTLALMPWLPGYACIRGHGFVGDSHYPLDPRNVLATQTERLSQRGLRLMTGLEPEFYLLKRDENGAVVPFDATDTLDKPTYDYQGLTRNAPFLEGLYDALTAIGLEVYQIDHEDANGQFELNFKYDEAMKSADNMQFFKMAAKEVANNLGGICSFLPKLSATTTGNGMHVHCSLVDEKGDNLFHDATDASGMGLSKTAYQFIAGIIEHAPALCALLCPSVNSYKRLITGAPGSPSWAPVFIAYGDNNRSAMVRIPYGRIEVRIGDSSMNPYLALAAIIAAGLDGIDRELEAPQAHSVNFYDLSASEIAELGVSRLPENLSDALNALERDSLLREVLGERLIASFLKLKRQEWQAYHSAVSEWEINRYLTFY</sequence>
<evidence type="ECO:0000259" key="6">
    <source>
        <dbReference type="PROSITE" id="PS51986"/>
    </source>
</evidence>
<dbReference type="Gene3D" id="3.30.590.10">
    <property type="entry name" value="Glutamine synthetase/guanido kinase, catalytic domain"/>
    <property type="match status" value="1"/>
</dbReference>
<dbReference type="GO" id="GO:0006542">
    <property type="term" value="P:glutamine biosynthetic process"/>
    <property type="evidence" value="ECO:0007669"/>
    <property type="project" value="InterPro"/>
</dbReference>
<dbReference type="PATRIC" id="fig|1232683.4.peg.1383"/>
<dbReference type="EC" id="6.3.1.2" evidence="8"/>
<dbReference type="STRING" id="1232683.ADIMK_1404"/>
<dbReference type="Proteomes" id="UP000028252">
    <property type="component" value="Unassembled WGS sequence"/>
</dbReference>
<comment type="similarity">
    <text evidence="4 5">Belongs to the glutamine synthetase family.</text>
</comment>